<accession>A0ABU8LEQ4</accession>
<keyword evidence="1 2" id="KW-0560">Oxidoreductase</keyword>
<evidence type="ECO:0000313" key="3">
    <source>
        <dbReference type="Proteomes" id="UP001371224"/>
    </source>
</evidence>
<protein>
    <submittedName>
        <fullName evidence="2">NAD(P)/FAD-dependent oxidoreductase</fullName>
        <ecNumber evidence="2">1.14.13.-</ecNumber>
    </submittedName>
</protein>
<dbReference type="RefSeq" id="WP_337332932.1">
    <property type="nucleotide sequence ID" value="NZ_JBBDGM010000012.1"/>
</dbReference>
<dbReference type="Gene3D" id="3.50.50.60">
    <property type="entry name" value="FAD/NAD(P)-binding domain"/>
    <property type="match status" value="1"/>
</dbReference>
<dbReference type="SUPFAM" id="SSF51905">
    <property type="entry name" value="FAD/NAD(P)-binding domain"/>
    <property type="match status" value="1"/>
</dbReference>
<name>A0ABU8LEQ4_9MICO</name>
<sequence>MAEHIETVIIGGGQAGLSTGFALQRRDRPFVILEARARIGDQWRGLYDSLALYSPAKYDGLPGMDFPGDPWSFPRGDEVADYLEDYAVTKALPVRTNTPVRRVGRTDEGFVVELDGGATTCDNVVVASGRFGPPAVPAEADDLRGDIVQLHSSSYRRPDLLPPGRVLVVGAGHSGTDIAHELAATHAVTLCGRVHGQLPFRPEQRRARVMMPLMVFAWRHVLTRRTPIGRRMMPDVRHGGGPMIRVHRDDLDARGVVRTASRLVGTRDGLPLLDDGTVVDVSSVIWATGYHLDLSWLDIPVVGDDGYPREYRGVAEDVPGLFFCGLPFQFGFGSMVFAGVGRDAEYVARRVAERSAARTQPVA</sequence>
<dbReference type="Proteomes" id="UP001371224">
    <property type="component" value="Unassembled WGS sequence"/>
</dbReference>
<evidence type="ECO:0000313" key="2">
    <source>
        <dbReference type="EMBL" id="MEJ1089284.1"/>
    </source>
</evidence>
<dbReference type="InterPro" id="IPR036188">
    <property type="entry name" value="FAD/NAD-bd_sf"/>
</dbReference>
<dbReference type="PRINTS" id="PR00469">
    <property type="entry name" value="PNDRDTASEII"/>
</dbReference>
<dbReference type="Pfam" id="PF13738">
    <property type="entry name" value="Pyr_redox_3"/>
    <property type="match status" value="1"/>
</dbReference>
<proteinExistence type="predicted"/>
<dbReference type="EMBL" id="JBBDGM010000012">
    <property type="protein sequence ID" value="MEJ1089284.1"/>
    <property type="molecule type" value="Genomic_DNA"/>
</dbReference>
<organism evidence="2 3">
    <name type="scientific">Microbacterium bandirmense</name>
    <dbReference type="NCBI Taxonomy" id="3122050"/>
    <lineage>
        <taxon>Bacteria</taxon>
        <taxon>Bacillati</taxon>
        <taxon>Actinomycetota</taxon>
        <taxon>Actinomycetes</taxon>
        <taxon>Micrococcales</taxon>
        <taxon>Microbacteriaceae</taxon>
        <taxon>Microbacterium</taxon>
    </lineage>
</organism>
<comment type="caution">
    <text evidence="2">The sequence shown here is derived from an EMBL/GenBank/DDBJ whole genome shotgun (WGS) entry which is preliminary data.</text>
</comment>
<dbReference type="SUPFAM" id="SSF51971">
    <property type="entry name" value="Nucleotide-binding domain"/>
    <property type="match status" value="1"/>
</dbReference>
<dbReference type="PRINTS" id="PR00368">
    <property type="entry name" value="FADPNR"/>
</dbReference>
<evidence type="ECO:0000256" key="1">
    <source>
        <dbReference type="ARBA" id="ARBA00023002"/>
    </source>
</evidence>
<dbReference type="GO" id="GO:0016491">
    <property type="term" value="F:oxidoreductase activity"/>
    <property type="evidence" value="ECO:0007669"/>
    <property type="project" value="UniProtKB-KW"/>
</dbReference>
<reference evidence="2 3" key="1">
    <citation type="submission" date="2024-02" db="EMBL/GenBank/DDBJ databases">
        <authorList>
            <person name="Saticioglu I.B."/>
        </authorList>
    </citation>
    <scope>NUCLEOTIDE SEQUENCE [LARGE SCALE GENOMIC DNA]</scope>
    <source>
        <strain evidence="2 3">Mu-80</strain>
    </source>
</reference>
<gene>
    <name evidence="2" type="ORF">WDU99_13265</name>
</gene>
<dbReference type="PANTHER" id="PTHR43539">
    <property type="entry name" value="FLAVIN-BINDING MONOOXYGENASE-LIKE PROTEIN (AFU_ORTHOLOGUE AFUA_4G09220)"/>
    <property type="match status" value="1"/>
</dbReference>
<dbReference type="InterPro" id="IPR050982">
    <property type="entry name" value="Auxin_biosynth/cation_transpt"/>
</dbReference>
<dbReference type="EC" id="1.14.13.-" evidence="2"/>
<keyword evidence="3" id="KW-1185">Reference proteome</keyword>
<dbReference type="PANTHER" id="PTHR43539:SF78">
    <property type="entry name" value="FLAVIN-CONTAINING MONOOXYGENASE"/>
    <property type="match status" value="1"/>
</dbReference>